<feature type="non-terminal residue" evidence="1">
    <location>
        <position position="1"/>
    </location>
</feature>
<gene>
    <name evidence="1" type="ORF">METZ01_LOCUS388832</name>
</gene>
<protein>
    <recommendedName>
        <fullName evidence="2">WGR domain-containing protein</fullName>
    </recommendedName>
</protein>
<feature type="non-terminal residue" evidence="1">
    <location>
        <position position="158"/>
    </location>
</feature>
<dbReference type="AlphaFoldDB" id="A0A382UQI4"/>
<dbReference type="EMBL" id="UINC01145691">
    <property type="protein sequence ID" value="SVD35978.1"/>
    <property type="molecule type" value="Genomic_DNA"/>
</dbReference>
<organism evidence="1">
    <name type="scientific">marine metagenome</name>
    <dbReference type="NCBI Taxonomy" id="408172"/>
    <lineage>
        <taxon>unclassified sequences</taxon>
        <taxon>metagenomes</taxon>
        <taxon>ecological metagenomes</taxon>
    </lineage>
</organism>
<reference evidence="1" key="1">
    <citation type="submission" date="2018-05" db="EMBL/GenBank/DDBJ databases">
        <authorList>
            <person name="Lanie J.A."/>
            <person name="Ng W.-L."/>
            <person name="Kazmierczak K.M."/>
            <person name="Andrzejewski T.M."/>
            <person name="Davidsen T.M."/>
            <person name="Wayne K.J."/>
            <person name="Tettelin H."/>
            <person name="Glass J.I."/>
            <person name="Rusch D."/>
            <person name="Podicherti R."/>
            <person name="Tsui H.-C.T."/>
            <person name="Winkler M.E."/>
        </authorList>
    </citation>
    <scope>NUCLEOTIDE SEQUENCE</scope>
</reference>
<evidence type="ECO:0008006" key="2">
    <source>
        <dbReference type="Google" id="ProtNLM"/>
    </source>
</evidence>
<proteinExistence type="predicted"/>
<sequence length="158" mass="17979">MSRNESSGDWVLPGEMAKREKRCIRKFEARALHTEEPEQVTGFYMRRTFGSNRLELYSQKIGEDGEVDSRGWNLGHQVVATEEEAKTEFDKFVSRYGKDGFIELNDEPSVLGLYDEVNGVVRLMSDALGSRTQGVNSLKDAKALYSDYVIESKQVEEL</sequence>
<name>A0A382UQI4_9ZZZZ</name>
<evidence type="ECO:0000313" key="1">
    <source>
        <dbReference type="EMBL" id="SVD35978.1"/>
    </source>
</evidence>
<accession>A0A382UQI4</accession>